<feature type="region of interest" description="Disordered" evidence="1">
    <location>
        <begin position="171"/>
        <end position="193"/>
    </location>
</feature>
<reference evidence="2 3" key="1">
    <citation type="submission" date="2020-03" db="EMBL/GenBank/DDBJ databases">
        <title>WGS of actinomycetes isolated from Thailand.</title>
        <authorList>
            <person name="Thawai C."/>
        </authorList>
    </citation>
    <scope>NUCLEOTIDE SEQUENCE [LARGE SCALE GENOMIC DNA]</scope>
    <source>
        <strain evidence="2 3">PRB2-1</strain>
    </source>
</reference>
<gene>
    <name evidence="2" type="ORF">HCN08_30880</name>
</gene>
<proteinExistence type="predicted"/>
<evidence type="ECO:0000313" key="2">
    <source>
        <dbReference type="EMBL" id="NJP47779.1"/>
    </source>
</evidence>
<comment type="caution">
    <text evidence="2">The sequence shown here is derived from an EMBL/GenBank/DDBJ whole genome shotgun (WGS) entry which is preliminary data.</text>
</comment>
<organism evidence="2 3">
    <name type="scientific">Actinacidiphila epipremni</name>
    <dbReference type="NCBI Taxonomy" id="2053013"/>
    <lineage>
        <taxon>Bacteria</taxon>
        <taxon>Bacillati</taxon>
        <taxon>Actinomycetota</taxon>
        <taxon>Actinomycetes</taxon>
        <taxon>Kitasatosporales</taxon>
        <taxon>Streptomycetaceae</taxon>
        <taxon>Actinacidiphila</taxon>
    </lineage>
</organism>
<name>A0ABX0ZUT4_9ACTN</name>
<evidence type="ECO:0000313" key="3">
    <source>
        <dbReference type="Proteomes" id="UP000734511"/>
    </source>
</evidence>
<keyword evidence="3" id="KW-1185">Reference proteome</keyword>
<dbReference type="EMBL" id="JAATEJ010000034">
    <property type="protein sequence ID" value="NJP47779.1"/>
    <property type="molecule type" value="Genomic_DNA"/>
</dbReference>
<sequence>MPTEKELAEAKKYSWVKIPRFDYTPSERLRLVLSGGQPHRASEWADSAERPLEEQLPEIVQEIGLRGEAAERRRLADLEAERQKRLRWEAAMAQAREEYAEAYRIRELESREAAWRRANHLGEYLDAARAHAGSLPPGPVKAQADAWIDWATRHVAQLQLMAQRLQLPAIPEPRPDDLKPFLRGQSPYGPNLY</sequence>
<protein>
    <submittedName>
        <fullName evidence="2">Uncharacterized protein</fullName>
    </submittedName>
</protein>
<evidence type="ECO:0000256" key="1">
    <source>
        <dbReference type="SAM" id="MobiDB-lite"/>
    </source>
</evidence>
<accession>A0ABX0ZUT4</accession>
<dbReference type="Proteomes" id="UP000734511">
    <property type="component" value="Unassembled WGS sequence"/>
</dbReference>